<keyword evidence="4 7" id="KW-0378">Hydrolase</keyword>
<dbReference type="PRINTS" id="PR00738">
    <property type="entry name" value="GLHYDRLASE20"/>
</dbReference>
<dbReference type="InterPro" id="IPR017853">
    <property type="entry name" value="GH"/>
</dbReference>
<evidence type="ECO:0000256" key="7">
    <source>
        <dbReference type="PIRNR" id="PIRNR001093"/>
    </source>
</evidence>
<organism evidence="11 12">
    <name type="scientific">Acrodontium crateriforme</name>
    <dbReference type="NCBI Taxonomy" id="150365"/>
    <lineage>
        <taxon>Eukaryota</taxon>
        <taxon>Fungi</taxon>
        <taxon>Dikarya</taxon>
        <taxon>Ascomycota</taxon>
        <taxon>Pezizomycotina</taxon>
        <taxon>Dothideomycetes</taxon>
        <taxon>Dothideomycetidae</taxon>
        <taxon>Mycosphaerellales</taxon>
        <taxon>Teratosphaeriaceae</taxon>
        <taxon>Acrodontium</taxon>
    </lineage>
</organism>
<dbReference type="InterPro" id="IPR015883">
    <property type="entry name" value="Glyco_hydro_20_cat"/>
</dbReference>
<dbReference type="Pfam" id="PF14845">
    <property type="entry name" value="Glycohydro_20b2"/>
    <property type="match status" value="1"/>
</dbReference>
<feature type="active site" description="Proton donor" evidence="8">
    <location>
        <position position="298"/>
    </location>
</feature>
<dbReference type="Pfam" id="PF00728">
    <property type="entry name" value="Glyco_hydro_20"/>
    <property type="match status" value="1"/>
</dbReference>
<comment type="similarity">
    <text evidence="2 7">Belongs to the glycosyl hydrolase 20 family.</text>
</comment>
<evidence type="ECO:0000313" key="12">
    <source>
        <dbReference type="Proteomes" id="UP001303373"/>
    </source>
</evidence>
<evidence type="ECO:0000256" key="4">
    <source>
        <dbReference type="ARBA" id="ARBA00022801"/>
    </source>
</evidence>
<dbReference type="InterPro" id="IPR029018">
    <property type="entry name" value="Hex-like_dom2"/>
</dbReference>
<dbReference type="PANTHER" id="PTHR22600">
    <property type="entry name" value="BETA-HEXOSAMINIDASE"/>
    <property type="match status" value="1"/>
</dbReference>
<dbReference type="GO" id="GO:0016020">
    <property type="term" value="C:membrane"/>
    <property type="evidence" value="ECO:0007669"/>
    <property type="project" value="TreeGrafter"/>
</dbReference>
<dbReference type="EC" id="3.2.1.52" evidence="7"/>
<keyword evidence="3" id="KW-0732">Signal</keyword>
<dbReference type="InterPro" id="IPR029019">
    <property type="entry name" value="HEX_eukaryotic_N"/>
</dbReference>
<dbReference type="AlphaFoldDB" id="A0AAQ3M6F9"/>
<gene>
    <name evidence="11" type="ORF">R9X50_00559500</name>
</gene>
<feature type="domain" description="Beta-hexosaminidase eukaryotic type N-terminal" evidence="10">
    <location>
        <begin position="2"/>
        <end position="115"/>
    </location>
</feature>
<dbReference type="InterPro" id="IPR025705">
    <property type="entry name" value="Beta_hexosaminidase_sua/sub"/>
</dbReference>
<accession>A0AAQ3M6F9</accession>
<dbReference type="PANTHER" id="PTHR22600:SF58">
    <property type="entry name" value="BETA-HEXOSAMINIDASE"/>
    <property type="match status" value="1"/>
</dbReference>
<evidence type="ECO:0000256" key="8">
    <source>
        <dbReference type="PIRSR" id="PIRSR001093-1"/>
    </source>
</evidence>
<evidence type="ECO:0000256" key="2">
    <source>
        <dbReference type="ARBA" id="ARBA00006285"/>
    </source>
</evidence>
<evidence type="ECO:0000256" key="6">
    <source>
        <dbReference type="ARBA" id="ARBA00023295"/>
    </source>
</evidence>
<reference evidence="11 12" key="1">
    <citation type="submission" date="2023-11" db="EMBL/GenBank/DDBJ databases">
        <title>An acidophilic fungus is an integral part of prey digestion in a carnivorous sundew plant.</title>
        <authorList>
            <person name="Tsai I.J."/>
        </authorList>
    </citation>
    <scope>NUCLEOTIDE SEQUENCE [LARGE SCALE GENOMIC DNA]</scope>
    <source>
        <strain evidence="11">169a</strain>
    </source>
</reference>
<sequence>MQVGSGALRISDSVQFQKPTNLHGLNATIVDVAIDDTRKSIFTESFVPWKFYERGSDFAPSSNLQSINKIELAIQQSNATKEGAYFLSVSSNGQVKITASTAIGLRYGLNTFSQLFYKDYYGALYMNKAPVTIVDAPKFEHRGLMLDVARTWYPISFIEKTIDGLAFNKMNKLHLHATDSQSWPLEIPSLPEISARGRYCPTCEYTAADFEQIQEYAMQRGVDLLLEIDMPSHIASLVYSHASVIGGWNMYPYYNAAAEPPSGVLNIDEKAATSLIHAILEDVLPRVQSKYYHSGGDEVQLQAFLYDPTLKSSSLDVIKPIMQKFITAVHQQVRSHGKTPFMWHDGLTDFNLTIGKDVIVQSWDKNSVSLVAALANGNRAIVSPGQEWGAWVEYPASQVSPSSTFLDYCSPKKSWRYMYMYDPLESTTSENEHLVIGGESAQWTELTDAATAEGSIWPRTSVVGEVLWSGNRVNGQLRDLTTVSPRLAEMRERLVAMGINAEALHMPFCTQDNKQCLV</sequence>
<keyword evidence="12" id="KW-1185">Reference proteome</keyword>
<evidence type="ECO:0000256" key="1">
    <source>
        <dbReference type="ARBA" id="ARBA00001231"/>
    </source>
</evidence>
<comment type="catalytic activity">
    <reaction evidence="1 7">
        <text>Hydrolysis of terminal non-reducing N-acetyl-D-hexosamine residues in N-acetyl-beta-D-hexosaminides.</text>
        <dbReference type="EC" id="3.2.1.52"/>
    </reaction>
</comment>
<dbReference type="GO" id="GO:0016231">
    <property type="term" value="F:beta-N-acetylglucosaminidase activity"/>
    <property type="evidence" value="ECO:0007669"/>
    <property type="project" value="TreeGrafter"/>
</dbReference>
<feature type="domain" description="Glycoside hydrolase family 20 catalytic" evidence="9">
    <location>
        <begin position="139"/>
        <end position="470"/>
    </location>
</feature>
<evidence type="ECO:0000256" key="3">
    <source>
        <dbReference type="ARBA" id="ARBA00022729"/>
    </source>
</evidence>
<evidence type="ECO:0000259" key="9">
    <source>
        <dbReference type="Pfam" id="PF00728"/>
    </source>
</evidence>
<proteinExistence type="inferred from homology"/>
<keyword evidence="5" id="KW-0325">Glycoprotein</keyword>
<dbReference type="FunFam" id="3.20.20.80:FF:000063">
    <property type="entry name" value="Beta-hexosaminidase"/>
    <property type="match status" value="1"/>
</dbReference>
<dbReference type="Proteomes" id="UP001303373">
    <property type="component" value="Chromosome 9"/>
</dbReference>
<dbReference type="SUPFAM" id="SSF55545">
    <property type="entry name" value="beta-N-acetylhexosaminidase-like domain"/>
    <property type="match status" value="1"/>
</dbReference>
<evidence type="ECO:0000256" key="5">
    <source>
        <dbReference type="ARBA" id="ARBA00023180"/>
    </source>
</evidence>
<dbReference type="PIRSF" id="PIRSF001093">
    <property type="entry name" value="B-hxosamndse_ab_euk"/>
    <property type="match status" value="1"/>
</dbReference>
<name>A0AAQ3M6F9_9PEZI</name>
<dbReference type="EMBL" id="CP138588">
    <property type="protein sequence ID" value="WPH02727.1"/>
    <property type="molecule type" value="Genomic_DNA"/>
</dbReference>
<dbReference type="SUPFAM" id="SSF51445">
    <property type="entry name" value="(Trans)glycosidases"/>
    <property type="match status" value="1"/>
</dbReference>
<evidence type="ECO:0000313" key="11">
    <source>
        <dbReference type="EMBL" id="WPH02727.1"/>
    </source>
</evidence>
<keyword evidence="6 7" id="KW-0326">Glycosidase</keyword>
<dbReference type="GO" id="GO:0030203">
    <property type="term" value="P:glycosaminoglycan metabolic process"/>
    <property type="evidence" value="ECO:0007669"/>
    <property type="project" value="TreeGrafter"/>
</dbReference>
<dbReference type="Gene3D" id="3.30.379.10">
    <property type="entry name" value="Chitobiase/beta-hexosaminidase domain 2-like"/>
    <property type="match status" value="1"/>
</dbReference>
<dbReference type="Gene3D" id="3.20.20.80">
    <property type="entry name" value="Glycosidases"/>
    <property type="match status" value="1"/>
</dbReference>
<protein>
    <recommendedName>
        <fullName evidence="7">Beta-hexosaminidase</fullName>
        <ecNumber evidence="7">3.2.1.52</ecNumber>
    </recommendedName>
</protein>
<evidence type="ECO:0000259" key="10">
    <source>
        <dbReference type="Pfam" id="PF14845"/>
    </source>
</evidence>
<dbReference type="GO" id="GO:0005975">
    <property type="term" value="P:carbohydrate metabolic process"/>
    <property type="evidence" value="ECO:0007669"/>
    <property type="project" value="InterPro"/>
</dbReference>